<proteinExistence type="predicted"/>
<gene>
    <name evidence="1" type="ORF">Cch02nite_74110</name>
</gene>
<dbReference type="PANTHER" id="PTHR35399">
    <property type="entry name" value="SLR8030 PROTEIN"/>
    <property type="match status" value="1"/>
</dbReference>
<dbReference type="InterPro" id="IPR008557">
    <property type="entry name" value="PhoX"/>
</dbReference>
<dbReference type="EMBL" id="BONG01000077">
    <property type="protein sequence ID" value="GIF93967.1"/>
    <property type="molecule type" value="Genomic_DNA"/>
</dbReference>
<dbReference type="PANTHER" id="PTHR35399:SF4">
    <property type="entry name" value="MEMBRANE PROTEIN"/>
    <property type="match status" value="1"/>
</dbReference>
<reference evidence="1 2" key="1">
    <citation type="submission" date="2021-01" db="EMBL/GenBank/DDBJ databases">
        <title>Whole genome shotgun sequence of Catellatospora chokoriensis NBRC 107358.</title>
        <authorList>
            <person name="Komaki H."/>
            <person name="Tamura T."/>
        </authorList>
    </citation>
    <scope>NUCLEOTIDE SEQUENCE [LARGE SCALE GENOMIC DNA]</scope>
    <source>
        <strain evidence="1 2">NBRC 107358</strain>
    </source>
</reference>
<comment type="caution">
    <text evidence="1">The sequence shown here is derived from an EMBL/GenBank/DDBJ whole genome shotgun (WGS) entry which is preliminary data.</text>
</comment>
<evidence type="ECO:0000313" key="2">
    <source>
        <dbReference type="Proteomes" id="UP000619293"/>
    </source>
</evidence>
<dbReference type="SUPFAM" id="SSF63829">
    <property type="entry name" value="Calcium-dependent phosphotriesterase"/>
    <property type="match status" value="1"/>
</dbReference>
<evidence type="ECO:0008006" key="3">
    <source>
        <dbReference type="Google" id="ProtNLM"/>
    </source>
</evidence>
<dbReference type="Proteomes" id="UP000619293">
    <property type="component" value="Unassembled WGS sequence"/>
</dbReference>
<name>A0A8J3K6X3_9ACTN</name>
<dbReference type="InterPro" id="IPR006311">
    <property type="entry name" value="TAT_signal"/>
</dbReference>
<sequence>MVIKRRSLLGGAAVAGGLFAAGPFSGFLARQSAPPQPPTRIKLAPTADLRDGVARLWVPEGFAYRSFHDTEWPVVLDDGSRLPGSHDGMGAFQAPGGNTILVRNHEVKVTGSAFGPGHVTYDPAAGGGATTTEVTRYGEVVRSHTSLSGTHTNCCGGRMPWGTWISCEETVHGPDVAGLGNYQLRERHGFIFEVPAQGTVEPRPIMAAGRFAHESVAYDPAGGALYLTEDNFAFASCFYRYLPPRAPDPLRTDGRGIADGGRLQALAVKGRPRLDLAAAQEPGAVFPVTWVDIDDPAPSFPYTAGVPAPTSEHKALRHVGDQGRDGGAALFSRLEGSTFRQGVVFFTSTQGGGRPEKDDGPFDSGYGNGHGQVWAYHCAEEVLRLVYQCPAVDGLDFPDNITTSPNGTLILCEDGANNNYVRGLTRHGQVLDIALNRLTNRAGVSREADEFAGCAFSPDGHTLFVNVLAIHGMTFAIWGPWAKLGI</sequence>
<dbReference type="PROSITE" id="PS51318">
    <property type="entry name" value="TAT"/>
    <property type="match status" value="1"/>
</dbReference>
<evidence type="ECO:0000313" key="1">
    <source>
        <dbReference type="EMBL" id="GIF93967.1"/>
    </source>
</evidence>
<organism evidence="1 2">
    <name type="scientific">Catellatospora chokoriensis</name>
    <dbReference type="NCBI Taxonomy" id="310353"/>
    <lineage>
        <taxon>Bacteria</taxon>
        <taxon>Bacillati</taxon>
        <taxon>Actinomycetota</taxon>
        <taxon>Actinomycetes</taxon>
        <taxon>Micromonosporales</taxon>
        <taxon>Micromonosporaceae</taxon>
        <taxon>Catellatospora</taxon>
    </lineage>
</organism>
<keyword evidence="2" id="KW-1185">Reference proteome</keyword>
<accession>A0A8J3K6X3</accession>
<dbReference type="AlphaFoldDB" id="A0A8J3K6X3"/>
<dbReference type="Pfam" id="PF05787">
    <property type="entry name" value="PhoX"/>
    <property type="match status" value="1"/>
</dbReference>
<protein>
    <recommendedName>
        <fullName evidence="3">DUF839 domain-containing protein</fullName>
    </recommendedName>
</protein>